<sequence length="136" mass="15098">MQHALRKMFIHNIGSLLVVEEVQQADRPCKPLGIITERDLIRLLISRNTGGGDSNILGNVRVQEFMTRANALISATPETDLAAVLELMASRRLRHLPIVRGEYAIGMVSVGDVVRKLIEESREEAAALKEYISGTY</sequence>
<dbReference type="PROSITE" id="PS51371">
    <property type="entry name" value="CBS"/>
    <property type="match status" value="2"/>
</dbReference>
<protein>
    <recommendedName>
        <fullName evidence="3">CBS domain-containing protein</fullName>
    </recommendedName>
</protein>
<proteinExistence type="predicted"/>
<reference evidence="4 5" key="1">
    <citation type="submission" date="2022-07" db="EMBL/GenBank/DDBJ databases">
        <title>Genome-wide signatures of adaptation to extreme environments.</title>
        <authorList>
            <person name="Cho C.H."/>
            <person name="Yoon H.S."/>
        </authorList>
    </citation>
    <scope>NUCLEOTIDE SEQUENCE [LARGE SCALE GENOMIC DNA]</scope>
    <source>
        <strain evidence="4 5">DBV 063 E5</strain>
    </source>
</reference>
<dbReference type="PANTHER" id="PTHR43080:SF2">
    <property type="entry name" value="CBS DOMAIN-CONTAINING PROTEIN"/>
    <property type="match status" value="1"/>
</dbReference>
<comment type="caution">
    <text evidence="4">The sequence shown here is derived from an EMBL/GenBank/DDBJ whole genome shotgun (WGS) entry which is preliminary data.</text>
</comment>
<dbReference type="SUPFAM" id="SSF54631">
    <property type="entry name" value="CBS-domain pair"/>
    <property type="match status" value="1"/>
</dbReference>
<dbReference type="AlphaFoldDB" id="A0AAV9IV07"/>
<organism evidence="4 5">
    <name type="scientific">Cyanidium caldarium</name>
    <name type="common">Red alga</name>
    <dbReference type="NCBI Taxonomy" id="2771"/>
    <lineage>
        <taxon>Eukaryota</taxon>
        <taxon>Rhodophyta</taxon>
        <taxon>Bangiophyceae</taxon>
        <taxon>Cyanidiales</taxon>
        <taxon>Cyanidiaceae</taxon>
        <taxon>Cyanidium</taxon>
    </lineage>
</organism>
<keyword evidence="5" id="KW-1185">Reference proteome</keyword>
<dbReference type="Pfam" id="PF00571">
    <property type="entry name" value="CBS"/>
    <property type="match status" value="2"/>
</dbReference>
<evidence type="ECO:0000313" key="5">
    <source>
        <dbReference type="Proteomes" id="UP001301350"/>
    </source>
</evidence>
<accession>A0AAV9IV07</accession>
<dbReference type="SMART" id="SM00116">
    <property type="entry name" value="CBS"/>
    <property type="match status" value="2"/>
</dbReference>
<dbReference type="EMBL" id="JANCYW010000005">
    <property type="protein sequence ID" value="KAK4535668.1"/>
    <property type="molecule type" value="Genomic_DNA"/>
</dbReference>
<name>A0AAV9IV07_CYACA</name>
<dbReference type="InterPro" id="IPR000644">
    <property type="entry name" value="CBS_dom"/>
</dbReference>
<gene>
    <name evidence="4" type="ORF">CDCA_CDCA05G1693</name>
</gene>
<dbReference type="InterPro" id="IPR051257">
    <property type="entry name" value="Diverse_CBS-Domain"/>
</dbReference>
<evidence type="ECO:0000256" key="2">
    <source>
        <dbReference type="PROSITE-ProRule" id="PRU00703"/>
    </source>
</evidence>
<feature type="domain" description="CBS" evidence="3">
    <location>
        <begin position="1"/>
        <end position="54"/>
    </location>
</feature>
<dbReference type="InterPro" id="IPR046342">
    <property type="entry name" value="CBS_dom_sf"/>
</dbReference>
<feature type="domain" description="CBS" evidence="3">
    <location>
        <begin position="66"/>
        <end position="124"/>
    </location>
</feature>
<dbReference type="Gene3D" id="3.10.580.10">
    <property type="entry name" value="CBS-domain"/>
    <property type="match status" value="1"/>
</dbReference>
<dbReference type="Proteomes" id="UP001301350">
    <property type="component" value="Unassembled WGS sequence"/>
</dbReference>
<keyword evidence="1 2" id="KW-0129">CBS domain</keyword>
<evidence type="ECO:0000259" key="3">
    <source>
        <dbReference type="PROSITE" id="PS51371"/>
    </source>
</evidence>
<evidence type="ECO:0000256" key="1">
    <source>
        <dbReference type="ARBA" id="ARBA00023122"/>
    </source>
</evidence>
<dbReference type="PANTHER" id="PTHR43080">
    <property type="entry name" value="CBS DOMAIN-CONTAINING PROTEIN CBSX3, MITOCHONDRIAL"/>
    <property type="match status" value="1"/>
</dbReference>
<evidence type="ECO:0000313" key="4">
    <source>
        <dbReference type="EMBL" id="KAK4535668.1"/>
    </source>
</evidence>